<dbReference type="EMBL" id="CP007202">
    <property type="protein sequence ID" value="AJR03371.1"/>
    <property type="molecule type" value="Genomic_DNA"/>
</dbReference>
<evidence type="ECO:0000313" key="2">
    <source>
        <dbReference type="Proteomes" id="UP000032229"/>
    </source>
</evidence>
<keyword evidence="2" id="KW-1185">Reference proteome</keyword>
<dbReference type="Pfam" id="PF01244">
    <property type="entry name" value="Peptidase_M19"/>
    <property type="match status" value="1"/>
</dbReference>
<gene>
    <name evidence="1" type="ORF">AW14_06645</name>
</gene>
<reference evidence="1 2" key="1">
    <citation type="submission" date="2014-02" db="EMBL/GenBank/DDBJ databases">
        <authorList>
            <person name="Young C.-C."/>
            <person name="Hameed A."/>
            <person name="Huang H.-C."/>
            <person name="Shahina M."/>
        </authorList>
    </citation>
    <scope>NUCLEOTIDE SEQUENCE [LARGE SCALE GENOMIC DNA]</scope>
    <source>
        <strain evidence="1 2">CC-SAMT-1</strain>
    </source>
</reference>
<sequence>MRYLVILIFVLISCKNSTNNKSESNTFEDIHSKAIFVDSHNDILLQTMEKGYVIDDNLKGKTHSDLDRMKKGGLDVQFFSVWSNGNQINPYNFANIQIDSLDAVIKRNPKKIVKVSNTEELLSVVGQNKIAALIGLEGGHQIEDDLNKLDSIYNRGVRYLTLTWNNSTKWATSASDETKKDGALNSEEKKGLTQFGKEIINRMNKLGIIIDVSHVGEQTFWDVITNTKKPIIASHSSVYNICPHHRNLKDNQIKAIAKNDGVIQINFSSGFLDSTVGKKEDEFLEKHKSEIDSLKLSGVNQYLAEELMYPKYRQESEKLKAPFNLLIDHIEYIIKLVGIDYVGIGSDFDGMVLPPKQLNDVTKYPLITKALLEKGYSEKDIAKILGGNILRVLKANE</sequence>
<dbReference type="GO" id="GO:0006508">
    <property type="term" value="P:proteolysis"/>
    <property type="evidence" value="ECO:0007669"/>
    <property type="project" value="InterPro"/>
</dbReference>
<dbReference type="PANTHER" id="PTHR10443">
    <property type="entry name" value="MICROSOMAL DIPEPTIDASE"/>
    <property type="match status" value="1"/>
</dbReference>
<dbReference type="InterPro" id="IPR032466">
    <property type="entry name" value="Metal_Hydrolase"/>
</dbReference>
<dbReference type="GO" id="GO:0070573">
    <property type="term" value="F:metallodipeptidase activity"/>
    <property type="evidence" value="ECO:0007669"/>
    <property type="project" value="InterPro"/>
</dbReference>
<dbReference type="KEGG" id="sze:AW14_06645"/>
<dbReference type="Gene3D" id="3.20.20.140">
    <property type="entry name" value="Metal-dependent hydrolases"/>
    <property type="match status" value="1"/>
</dbReference>
<dbReference type="OrthoDB" id="9804920at2"/>
<dbReference type="AlphaFoldDB" id="A0A0C5VW91"/>
<accession>A0A0C5VW91</accession>
<proteinExistence type="predicted"/>
<dbReference type="HOGENOM" id="CLU_031404_2_1_10"/>
<protein>
    <submittedName>
        <fullName evidence="1">Dipeptidase</fullName>
    </submittedName>
</protein>
<dbReference type="CDD" id="cd01301">
    <property type="entry name" value="rDP_like"/>
    <property type="match status" value="1"/>
</dbReference>
<dbReference type="PROSITE" id="PS51365">
    <property type="entry name" value="RENAL_DIPEPTIDASE_2"/>
    <property type="match status" value="1"/>
</dbReference>
<dbReference type="STRING" id="1454006.AW14_06645"/>
<name>A0A0C5VW91_9FLAO</name>
<dbReference type="PROSITE" id="PS00869">
    <property type="entry name" value="RENAL_DIPEPTIDASE_1"/>
    <property type="match status" value="1"/>
</dbReference>
<dbReference type="PANTHER" id="PTHR10443:SF12">
    <property type="entry name" value="DIPEPTIDASE"/>
    <property type="match status" value="1"/>
</dbReference>
<dbReference type="InterPro" id="IPR008257">
    <property type="entry name" value="Pept_M19"/>
</dbReference>
<dbReference type="Proteomes" id="UP000032229">
    <property type="component" value="Chromosome"/>
</dbReference>
<dbReference type="InterPro" id="IPR000180">
    <property type="entry name" value="Dipep_AS"/>
</dbReference>
<evidence type="ECO:0000313" key="1">
    <source>
        <dbReference type="EMBL" id="AJR03371.1"/>
    </source>
</evidence>
<dbReference type="RefSeq" id="WP_052647442.1">
    <property type="nucleotide sequence ID" value="NZ_CP007202.1"/>
</dbReference>
<organism evidence="1 2">
    <name type="scientific">Siansivirga zeaxanthinifaciens CC-SAMT-1</name>
    <dbReference type="NCBI Taxonomy" id="1454006"/>
    <lineage>
        <taxon>Bacteria</taxon>
        <taxon>Pseudomonadati</taxon>
        <taxon>Bacteroidota</taxon>
        <taxon>Flavobacteriia</taxon>
        <taxon>Flavobacteriales</taxon>
        <taxon>Flavobacteriaceae</taxon>
        <taxon>Siansivirga</taxon>
    </lineage>
</organism>
<dbReference type="SUPFAM" id="SSF51556">
    <property type="entry name" value="Metallo-dependent hydrolases"/>
    <property type="match status" value="1"/>
</dbReference>